<dbReference type="Proteomes" id="UP001232536">
    <property type="component" value="Unassembled WGS sequence"/>
</dbReference>
<dbReference type="Gene3D" id="3.40.50.300">
    <property type="entry name" value="P-loop containing nucleotide triphosphate hydrolases"/>
    <property type="match status" value="1"/>
</dbReference>
<proteinExistence type="predicted"/>
<reference evidence="1 2" key="1">
    <citation type="submission" date="2023-07" db="EMBL/GenBank/DDBJ databases">
        <title>Description of novel actinomycetes strains, isolated from tidal flat sediment.</title>
        <authorList>
            <person name="Lu C."/>
        </authorList>
    </citation>
    <scope>NUCLEOTIDE SEQUENCE [LARGE SCALE GENOMIC DNA]</scope>
    <source>
        <strain evidence="1 2">SYSU T00b441</strain>
    </source>
</reference>
<dbReference type="InterPro" id="IPR027417">
    <property type="entry name" value="P-loop_NTPase"/>
</dbReference>
<comment type="caution">
    <text evidence="1">The sequence shown here is derived from an EMBL/GenBank/DDBJ whole genome shotgun (WGS) entry which is preliminary data.</text>
</comment>
<dbReference type="EMBL" id="JAUQYP010000001">
    <property type="protein sequence ID" value="MDO8108204.1"/>
    <property type="molecule type" value="Genomic_DNA"/>
</dbReference>
<dbReference type="RefSeq" id="WP_304601789.1">
    <property type="nucleotide sequence ID" value="NZ_JAUQYO010000001.1"/>
</dbReference>
<name>A0ABT9DD09_9CELL</name>
<accession>A0ABT9DD09</accession>
<gene>
    <name evidence="1" type="ORF">Q6348_13470</name>
</gene>
<keyword evidence="2" id="KW-1185">Reference proteome</keyword>
<evidence type="ECO:0000313" key="2">
    <source>
        <dbReference type="Proteomes" id="UP001232536"/>
    </source>
</evidence>
<sequence length="215" mass="23232">MDANREVLAEVVLAVEQAGEGRLLVGVDGVDGVGKTTFADALARELIARGRHVVRVCLDDFLHPAAVRHARGPDSPEGFYRDSVDVDAFLVAVVRPVRVGEPIRTAVFDHRADAPIDVPPTPVPDGGVVVVDGLFLHRRELAAVWDVSVFLDAPTEVALARMAARDGTSPDPRVQRRYVQGQRLYLEECRPAHLATVVVDLADLHAPHVLPGGED</sequence>
<dbReference type="PANTHER" id="PTHR10285">
    <property type="entry name" value="URIDINE KINASE"/>
    <property type="match status" value="1"/>
</dbReference>
<evidence type="ECO:0000313" key="1">
    <source>
        <dbReference type="EMBL" id="MDO8108204.1"/>
    </source>
</evidence>
<organism evidence="1 2">
    <name type="scientific">Actinotalea lenta</name>
    <dbReference type="NCBI Taxonomy" id="3064654"/>
    <lineage>
        <taxon>Bacteria</taxon>
        <taxon>Bacillati</taxon>
        <taxon>Actinomycetota</taxon>
        <taxon>Actinomycetes</taxon>
        <taxon>Micrococcales</taxon>
        <taxon>Cellulomonadaceae</taxon>
        <taxon>Actinotalea</taxon>
    </lineage>
</organism>
<protein>
    <submittedName>
        <fullName evidence="1">AAA family ATPase</fullName>
    </submittedName>
</protein>
<dbReference type="SUPFAM" id="SSF52540">
    <property type="entry name" value="P-loop containing nucleoside triphosphate hydrolases"/>
    <property type="match status" value="1"/>
</dbReference>
<dbReference type="Pfam" id="PF13238">
    <property type="entry name" value="AAA_18"/>
    <property type="match status" value="1"/>
</dbReference>